<dbReference type="AlphaFoldDB" id="D6U2Q5"/>
<dbReference type="EMBL" id="ADVG01000004">
    <property type="protein sequence ID" value="EFH81019.1"/>
    <property type="molecule type" value="Genomic_DNA"/>
</dbReference>
<keyword evidence="2" id="KW-1185">Reference proteome</keyword>
<protein>
    <submittedName>
        <fullName evidence="1">Uncharacterized protein</fullName>
    </submittedName>
</protein>
<name>D6U2Q5_KTERA</name>
<accession>D6U2Q5</accession>
<gene>
    <name evidence="1" type="ORF">Krac_1679</name>
</gene>
<dbReference type="Proteomes" id="UP000004508">
    <property type="component" value="Unassembled WGS sequence"/>
</dbReference>
<reference evidence="1 2" key="1">
    <citation type="journal article" date="2011" name="Stand. Genomic Sci.">
        <title>Non-contiguous finished genome sequence and contextual data of the filamentous soil bacterium Ktedonobacter racemifer type strain (SOSP1-21).</title>
        <authorList>
            <person name="Chang Y.J."/>
            <person name="Land M."/>
            <person name="Hauser L."/>
            <person name="Chertkov O."/>
            <person name="Del Rio T.G."/>
            <person name="Nolan M."/>
            <person name="Copeland A."/>
            <person name="Tice H."/>
            <person name="Cheng J.F."/>
            <person name="Lucas S."/>
            <person name="Han C."/>
            <person name="Goodwin L."/>
            <person name="Pitluck S."/>
            <person name="Ivanova N."/>
            <person name="Ovchinikova G."/>
            <person name="Pati A."/>
            <person name="Chen A."/>
            <person name="Palaniappan K."/>
            <person name="Mavromatis K."/>
            <person name="Liolios K."/>
            <person name="Brettin T."/>
            <person name="Fiebig A."/>
            <person name="Rohde M."/>
            <person name="Abt B."/>
            <person name="Goker M."/>
            <person name="Detter J.C."/>
            <person name="Woyke T."/>
            <person name="Bristow J."/>
            <person name="Eisen J.A."/>
            <person name="Markowitz V."/>
            <person name="Hugenholtz P."/>
            <person name="Kyrpides N.C."/>
            <person name="Klenk H.P."/>
            <person name="Lapidus A."/>
        </authorList>
    </citation>
    <scope>NUCLEOTIDE SEQUENCE [LARGE SCALE GENOMIC DNA]</scope>
    <source>
        <strain evidence="2">DSM 44963</strain>
    </source>
</reference>
<dbReference type="InParanoid" id="D6U2Q5"/>
<proteinExistence type="predicted"/>
<organism evidence="1 2">
    <name type="scientific">Ktedonobacter racemifer DSM 44963</name>
    <dbReference type="NCBI Taxonomy" id="485913"/>
    <lineage>
        <taxon>Bacteria</taxon>
        <taxon>Bacillati</taxon>
        <taxon>Chloroflexota</taxon>
        <taxon>Ktedonobacteria</taxon>
        <taxon>Ktedonobacterales</taxon>
        <taxon>Ktedonobacteraceae</taxon>
        <taxon>Ktedonobacter</taxon>
    </lineage>
</organism>
<evidence type="ECO:0000313" key="1">
    <source>
        <dbReference type="EMBL" id="EFH81019.1"/>
    </source>
</evidence>
<sequence>MNKGGHMVAGVGALGMLRCGVSQRSLKRRAYIWGGALEHEDGKCERSLHWGGPWCLMKWG</sequence>
<evidence type="ECO:0000313" key="2">
    <source>
        <dbReference type="Proteomes" id="UP000004508"/>
    </source>
</evidence>
<comment type="caution">
    <text evidence="1">The sequence shown here is derived from an EMBL/GenBank/DDBJ whole genome shotgun (WGS) entry which is preliminary data.</text>
</comment>
<dbReference type="STRING" id="485913.Krac_1679"/>